<keyword evidence="3" id="KW-0238">DNA-binding</keyword>
<evidence type="ECO:0000256" key="3">
    <source>
        <dbReference type="ARBA" id="ARBA00023125"/>
    </source>
</evidence>
<keyword evidence="5" id="KW-0539">Nucleus</keyword>
<keyword evidence="4" id="KW-0804">Transcription</keyword>
<dbReference type="GO" id="GO:0003700">
    <property type="term" value="F:DNA-binding transcription factor activity"/>
    <property type="evidence" value="ECO:0007669"/>
    <property type="project" value="InterPro"/>
</dbReference>
<dbReference type="GO" id="GO:2000032">
    <property type="term" value="P:regulation of secondary shoot formation"/>
    <property type="evidence" value="ECO:0007669"/>
    <property type="project" value="TreeGrafter"/>
</dbReference>
<evidence type="ECO:0000313" key="8">
    <source>
        <dbReference type="EMBL" id="OIT05617.1"/>
    </source>
</evidence>
<evidence type="ECO:0000313" key="9">
    <source>
        <dbReference type="Proteomes" id="UP000187609"/>
    </source>
</evidence>
<feature type="compositionally biased region" description="Low complexity" evidence="6">
    <location>
        <begin position="130"/>
        <end position="140"/>
    </location>
</feature>
<keyword evidence="9" id="KW-1185">Reference proteome</keyword>
<comment type="caution">
    <text evidence="8">The sequence shown here is derived from an EMBL/GenBank/DDBJ whole genome shotgun (WGS) entry which is preliminary data.</text>
</comment>
<accession>A0A1J6JEY9</accession>
<evidence type="ECO:0000256" key="5">
    <source>
        <dbReference type="ARBA" id="ARBA00023242"/>
    </source>
</evidence>
<dbReference type="InterPro" id="IPR017887">
    <property type="entry name" value="TF_TCP_subgr"/>
</dbReference>
<dbReference type="AlphaFoldDB" id="A0A1J6JEY9"/>
<feature type="domain" description="TCP" evidence="7">
    <location>
        <begin position="23"/>
        <end position="81"/>
    </location>
</feature>
<keyword evidence="2" id="KW-0805">Transcription regulation</keyword>
<protein>
    <submittedName>
        <fullName evidence="8">Transcription factor tcp4</fullName>
    </submittedName>
</protein>
<dbReference type="PROSITE" id="PS51369">
    <property type="entry name" value="TCP"/>
    <property type="match status" value="1"/>
</dbReference>
<evidence type="ECO:0000256" key="4">
    <source>
        <dbReference type="ARBA" id="ARBA00023163"/>
    </source>
</evidence>
<reference evidence="8" key="1">
    <citation type="submission" date="2016-11" db="EMBL/GenBank/DDBJ databases">
        <title>The genome of Nicotiana attenuata.</title>
        <authorList>
            <person name="Xu S."/>
            <person name="Brockmoeller T."/>
            <person name="Gaquerel E."/>
            <person name="Navarro A."/>
            <person name="Kuhl H."/>
            <person name="Gase K."/>
            <person name="Ling Z."/>
            <person name="Zhou W."/>
            <person name="Kreitzer C."/>
            <person name="Stanke M."/>
            <person name="Tang H."/>
            <person name="Lyons E."/>
            <person name="Pandey P."/>
            <person name="Pandey S.P."/>
            <person name="Timmermann B."/>
            <person name="Baldwin I.T."/>
        </authorList>
    </citation>
    <scope>NUCLEOTIDE SEQUENCE [LARGE SCALE GENOMIC DNA]</scope>
    <source>
        <strain evidence="8">UT</strain>
    </source>
</reference>
<evidence type="ECO:0000259" key="7">
    <source>
        <dbReference type="PROSITE" id="PS51369"/>
    </source>
</evidence>
<comment type="subcellular location">
    <subcellularLocation>
        <location evidence="1">Nucleus</location>
    </subcellularLocation>
</comment>
<evidence type="ECO:0000256" key="2">
    <source>
        <dbReference type="ARBA" id="ARBA00023015"/>
    </source>
</evidence>
<dbReference type="Gramene" id="OIT05617">
    <property type="protein sequence ID" value="OIT05617"/>
    <property type="gene ID" value="A4A49_18009"/>
</dbReference>
<name>A0A1J6JEY9_NICAT</name>
<evidence type="ECO:0000256" key="1">
    <source>
        <dbReference type="ARBA" id="ARBA00004123"/>
    </source>
</evidence>
<dbReference type="PANTHER" id="PTHR31072">
    <property type="entry name" value="TRANSCRIPTION FACTOR TCP4-RELATED"/>
    <property type="match status" value="1"/>
</dbReference>
<dbReference type="GO" id="GO:0043565">
    <property type="term" value="F:sequence-specific DNA binding"/>
    <property type="evidence" value="ECO:0007669"/>
    <property type="project" value="TreeGrafter"/>
</dbReference>
<sequence>MKRATGGEIVQVEGGHILRCTGKKDRHSKVYTAKGPRDRRVRLSAHTAIQFYDVQDRLGYDRPSKAVDWLIKKAKNAIDKLDELPPWNPSIHDANNMHTNITEADGSSSGNNIVLEQQQEFELHRQLEENNPSGGNSSNSYMMQTHTGGERQSLGDTMKSFFPMNSGTSLMNFQNYPHEIILPRSASFQNEDLGLSLHSTTFHDHNSNHRASSSHDHQTIFPSQNFETNYSRMAGWILPHHQQTFYSPQPQGSVFPQREPLQSNFSQLIHAWEERPPMDHVHHQAEIFNRHFTSDFQIPARIHGEHEEPSSASPNSHH</sequence>
<dbReference type="OMA" id="PRMASWN"/>
<dbReference type="OrthoDB" id="1927134at2759"/>
<dbReference type="Proteomes" id="UP000187609">
    <property type="component" value="Unassembled WGS sequence"/>
</dbReference>
<gene>
    <name evidence="8" type="primary">TCP4_0</name>
    <name evidence="8" type="ORF">A4A49_18009</name>
</gene>
<dbReference type="GeneID" id="109244468"/>
<dbReference type="EMBL" id="MJEQ01037184">
    <property type="protein sequence ID" value="OIT05617.1"/>
    <property type="molecule type" value="Genomic_DNA"/>
</dbReference>
<dbReference type="STRING" id="49451.A0A1J6JEY9"/>
<evidence type="ECO:0000256" key="6">
    <source>
        <dbReference type="SAM" id="MobiDB-lite"/>
    </source>
</evidence>
<dbReference type="PANTHER" id="PTHR31072:SF240">
    <property type="entry name" value="TRANSCRIPTION FACTOR TCP10"/>
    <property type="match status" value="1"/>
</dbReference>
<proteinExistence type="predicted"/>
<organism evidence="8 9">
    <name type="scientific">Nicotiana attenuata</name>
    <name type="common">Coyote tobacco</name>
    <dbReference type="NCBI Taxonomy" id="49451"/>
    <lineage>
        <taxon>Eukaryota</taxon>
        <taxon>Viridiplantae</taxon>
        <taxon>Streptophyta</taxon>
        <taxon>Embryophyta</taxon>
        <taxon>Tracheophyta</taxon>
        <taxon>Spermatophyta</taxon>
        <taxon>Magnoliopsida</taxon>
        <taxon>eudicotyledons</taxon>
        <taxon>Gunneridae</taxon>
        <taxon>Pentapetalae</taxon>
        <taxon>asterids</taxon>
        <taxon>lamiids</taxon>
        <taxon>Solanales</taxon>
        <taxon>Solanaceae</taxon>
        <taxon>Nicotianoideae</taxon>
        <taxon>Nicotianeae</taxon>
        <taxon>Nicotiana</taxon>
    </lineage>
</organism>
<feature type="region of interest" description="Disordered" evidence="6">
    <location>
        <begin position="128"/>
        <end position="152"/>
    </location>
</feature>
<dbReference type="SMR" id="A0A1J6JEY9"/>
<dbReference type="InterPro" id="IPR005333">
    <property type="entry name" value="Transcription_factor_TCP"/>
</dbReference>
<dbReference type="Pfam" id="PF03634">
    <property type="entry name" value="TCP"/>
    <property type="match status" value="1"/>
</dbReference>
<dbReference type="GO" id="GO:0005634">
    <property type="term" value="C:nucleus"/>
    <property type="evidence" value="ECO:0007669"/>
    <property type="project" value="UniProtKB-SubCell"/>
</dbReference>
<dbReference type="KEGG" id="nau:109244468"/>